<accession>A0A9W6TJY3</accession>
<dbReference type="InterPro" id="IPR005162">
    <property type="entry name" value="Retrotrans_gag_dom"/>
</dbReference>
<dbReference type="OrthoDB" id="79194at2759"/>
<dbReference type="Proteomes" id="UP001165121">
    <property type="component" value="Unassembled WGS sequence"/>
</dbReference>
<dbReference type="Pfam" id="PF03732">
    <property type="entry name" value="Retrotrans_gag"/>
    <property type="match status" value="1"/>
</dbReference>
<evidence type="ECO:0000313" key="4">
    <source>
        <dbReference type="Proteomes" id="UP001165121"/>
    </source>
</evidence>
<dbReference type="EMBL" id="BSXT01000039">
    <property type="protein sequence ID" value="GMF15656.1"/>
    <property type="molecule type" value="Genomic_DNA"/>
</dbReference>
<dbReference type="AlphaFoldDB" id="A0A9W6TJY3"/>
<feature type="domain" description="Retrotransposon gag" evidence="2">
    <location>
        <begin position="241"/>
        <end position="336"/>
    </location>
</feature>
<name>A0A9W6TJY3_9STRA</name>
<evidence type="ECO:0000313" key="3">
    <source>
        <dbReference type="EMBL" id="GMF15656.1"/>
    </source>
</evidence>
<comment type="caution">
    <text evidence="3">The sequence shown here is derived from an EMBL/GenBank/DDBJ whole genome shotgun (WGS) entry which is preliminary data.</text>
</comment>
<keyword evidence="1" id="KW-0175">Coiled coil</keyword>
<proteinExistence type="predicted"/>
<organism evidence="3 4">
    <name type="scientific">Phytophthora fragariaefolia</name>
    <dbReference type="NCBI Taxonomy" id="1490495"/>
    <lineage>
        <taxon>Eukaryota</taxon>
        <taxon>Sar</taxon>
        <taxon>Stramenopiles</taxon>
        <taxon>Oomycota</taxon>
        <taxon>Peronosporomycetes</taxon>
        <taxon>Peronosporales</taxon>
        <taxon>Peronosporaceae</taxon>
        <taxon>Phytophthora</taxon>
    </lineage>
</organism>
<gene>
    <name evidence="3" type="ORF">Pfra01_000051000</name>
</gene>
<keyword evidence="4" id="KW-1185">Reference proteome</keyword>
<feature type="coiled-coil region" evidence="1">
    <location>
        <begin position="100"/>
        <end position="148"/>
    </location>
</feature>
<sequence length="368" mass="41209">MTRERNRLQANNDHLATEVDLAGSEILDLQVEAEAKVVQIRSELESRQQSHVDTVSELSRLRAIHSTTLDDLDREIAACASSDRAAEVARIELSDLQVSLQSSEETVDALGQRVRDIQEQHQAAEQDRKDLRLHYEDACRERDAARRQLSIVANIVGAPPLTRPEEEDPAAILRLLREESADTSKRPAPRYLTYENPLEAPSKNVDPLNLPDPVPPPRPSVPLETAMGSALLTTEQQRVALAISKLGGRGREWARTCGTSVETSFPTWEQWKQQLSRVFAPPNQAYRVRARFLATRQGKKELEDYIQELRTLIAGMTVDPFPEAVTVTVFMEGLRTGVARTEVFRTHPTTFEAAVNVALNAEFNFKSS</sequence>
<evidence type="ECO:0000256" key="1">
    <source>
        <dbReference type="SAM" id="Coils"/>
    </source>
</evidence>
<reference evidence="3" key="1">
    <citation type="submission" date="2023-04" db="EMBL/GenBank/DDBJ databases">
        <title>Phytophthora fragariaefolia NBRC 109709.</title>
        <authorList>
            <person name="Ichikawa N."/>
            <person name="Sato H."/>
            <person name="Tonouchi N."/>
        </authorList>
    </citation>
    <scope>NUCLEOTIDE SEQUENCE</scope>
    <source>
        <strain evidence="3">NBRC 109709</strain>
    </source>
</reference>
<protein>
    <submittedName>
        <fullName evidence="3">Unnamed protein product</fullName>
    </submittedName>
</protein>
<evidence type="ECO:0000259" key="2">
    <source>
        <dbReference type="Pfam" id="PF03732"/>
    </source>
</evidence>